<protein>
    <submittedName>
        <fullName evidence="2">Sulfotransferase domain-containing protein</fullName>
    </submittedName>
</protein>
<dbReference type="Pfam" id="PF00685">
    <property type="entry name" value="Sulfotransfer_1"/>
    <property type="match status" value="1"/>
</dbReference>
<reference evidence="2 3" key="1">
    <citation type="journal article" date="2021" name="Int. J. Syst. Evol. Microbiol.">
        <title>Novosphingobium decolorationis sp. nov., an aniline blue-decolourizing bacterium isolated from East Pacific sediment.</title>
        <authorList>
            <person name="Chen X."/>
            <person name="Dong B."/>
            <person name="Chen T."/>
            <person name="Ren N."/>
            <person name="Wang J."/>
            <person name="Xu Y."/>
            <person name="Yang J."/>
            <person name="Zhu S."/>
            <person name="Chen J."/>
        </authorList>
    </citation>
    <scope>NUCLEOTIDE SEQUENCE [LARGE SCALE GENOMIC DNA]</scope>
    <source>
        <strain evidence="2 3">502str22</strain>
    </source>
</reference>
<dbReference type="Gene3D" id="3.40.50.300">
    <property type="entry name" value="P-loop containing nucleotide triphosphate hydrolases"/>
    <property type="match status" value="1"/>
</dbReference>
<accession>A0ABX8E454</accession>
<organism evidence="2 3">
    <name type="scientific">Novosphingobium decolorationis</name>
    <dbReference type="NCBI Taxonomy" id="2698673"/>
    <lineage>
        <taxon>Bacteria</taxon>
        <taxon>Pseudomonadati</taxon>
        <taxon>Pseudomonadota</taxon>
        <taxon>Alphaproteobacteria</taxon>
        <taxon>Sphingomonadales</taxon>
        <taxon>Sphingomonadaceae</taxon>
        <taxon>Novosphingobium</taxon>
    </lineage>
</organism>
<keyword evidence="3" id="KW-1185">Reference proteome</keyword>
<evidence type="ECO:0000313" key="2">
    <source>
        <dbReference type="EMBL" id="QVM83707.1"/>
    </source>
</evidence>
<evidence type="ECO:0000313" key="3">
    <source>
        <dbReference type="Proteomes" id="UP000677126"/>
    </source>
</evidence>
<dbReference type="Proteomes" id="UP000677126">
    <property type="component" value="Chromosome"/>
</dbReference>
<name>A0ABX8E454_9SPHN</name>
<gene>
    <name evidence="2" type="ORF">HT578_08355</name>
</gene>
<dbReference type="EMBL" id="CP054856">
    <property type="protein sequence ID" value="QVM83707.1"/>
    <property type="molecule type" value="Genomic_DNA"/>
</dbReference>
<dbReference type="RefSeq" id="WP_213503640.1">
    <property type="nucleotide sequence ID" value="NZ_CP054856.1"/>
</dbReference>
<feature type="domain" description="Sulfotransferase" evidence="1">
    <location>
        <begin position="123"/>
        <end position="276"/>
    </location>
</feature>
<sequence length="289" mass="32863">MSKYGLKSIVSKSSTLKAAAAYLYYSRETRARFLPARRTSSDGAVFFTMQKCASTYITKALAIVEECYAKTVYNFEGLYWSSGDPDMVRSIHRDAEKLFVQPNAIYGPMRNFFPVPNLEKRPLVLMLRDPRDVLVSSYYSVAYSHNLPGGKAARQAFEERRSKAQAMDIDAFVKEATRNFFPRYKAYADNLLGRPNLTFLTYENLIEDPEDWAERFLVGMGLEPVPTSLNRLVAAYSDGLPTGDKANDKNSHRRSGASRQFETMLKPETIAYINEEIGDVLERFAAWEK</sequence>
<dbReference type="SUPFAM" id="SSF52540">
    <property type="entry name" value="P-loop containing nucleoside triphosphate hydrolases"/>
    <property type="match status" value="1"/>
</dbReference>
<dbReference type="InterPro" id="IPR000863">
    <property type="entry name" value="Sulfotransferase_dom"/>
</dbReference>
<dbReference type="InterPro" id="IPR027417">
    <property type="entry name" value="P-loop_NTPase"/>
</dbReference>
<evidence type="ECO:0000259" key="1">
    <source>
        <dbReference type="Pfam" id="PF00685"/>
    </source>
</evidence>
<proteinExistence type="predicted"/>